<dbReference type="SUPFAM" id="SSF48179">
    <property type="entry name" value="6-phosphogluconate dehydrogenase C-terminal domain-like"/>
    <property type="match status" value="1"/>
</dbReference>
<evidence type="ECO:0000256" key="6">
    <source>
        <dbReference type="ARBA" id="ARBA00022857"/>
    </source>
</evidence>
<dbReference type="EMBL" id="JBBKZT010000001">
    <property type="protein sequence ID" value="MEJ8845561.1"/>
    <property type="molecule type" value="Genomic_DNA"/>
</dbReference>
<feature type="domain" description="Ketopantoate reductase C-terminal" evidence="12">
    <location>
        <begin position="182"/>
        <end position="292"/>
    </location>
</feature>
<protein>
    <recommendedName>
        <fullName evidence="4 10">2-dehydropantoate 2-reductase</fullName>
        <ecNumber evidence="3 10">1.1.1.169</ecNumber>
    </recommendedName>
    <alternativeName>
        <fullName evidence="8 10">Ketopantoate reductase</fullName>
    </alternativeName>
</protein>
<dbReference type="PANTHER" id="PTHR21708">
    <property type="entry name" value="PROBABLE 2-DEHYDROPANTOATE 2-REDUCTASE"/>
    <property type="match status" value="1"/>
</dbReference>
<dbReference type="InterPro" id="IPR051402">
    <property type="entry name" value="KPR-Related"/>
</dbReference>
<evidence type="ECO:0000313" key="13">
    <source>
        <dbReference type="EMBL" id="MEJ8845561.1"/>
    </source>
</evidence>
<name>A0ABU8WDJ2_9BURK</name>
<dbReference type="InterPro" id="IPR003710">
    <property type="entry name" value="ApbA"/>
</dbReference>
<dbReference type="Proteomes" id="UP001385892">
    <property type="component" value="Unassembled WGS sequence"/>
</dbReference>
<evidence type="ECO:0000256" key="9">
    <source>
        <dbReference type="ARBA" id="ARBA00048793"/>
    </source>
</evidence>
<keyword evidence="14" id="KW-1185">Reference proteome</keyword>
<dbReference type="Pfam" id="PF02558">
    <property type="entry name" value="ApbA"/>
    <property type="match status" value="1"/>
</dbReference>
<dbReference type="EC" id="1.1.1.169" evidence="3 10"/>
<comment type="pathway">
    <text evidence="1 10">Cofactor biosynthesis; (R)-pantothenate biosynthesis; (R)-pantoate from 3-methyl-2-oxobutanoate: step 2/2.</text>
</comment>
<keyword evidence="5 10" id="KW-0566">Pantothenate biosynthesis</keyword>
<comment type="caution">
    <text evidence="13">The sequence shown here is derived from an EMBL/GenBank/DDBJ whole genome shotgun (WGS) entry which is preliminary data.</text>
</comment>
<evidence type="ECO:0000256" key="7">
    <source>
        <dbReference type="ARBA" id="ARBA00023002"/>
    </source>
</evidence>
<evidence type="ECO:0000256" key="2">
    <source>
        <dbReference type="ARBA" id="ARBA00007870"/>
    </source>
</evidence>
<gene>
    <name evidence="13" type="ORF">WKW82_02815</name>
</gene>
<keyword evidence="7 10" id="KW-0560">Oxidoreductase</keyword>
<dbReference type="InterPro" id="IPR036291">
    <property type="entry name" value="NAD(P)-bd_dom_sf"/>
</dbReference>
<dbReference type="Gene3D" id="3.40.50.720">
    <property type="entry name" value="NAD(P)-binding Rossmann-like Domain"/>
    <property type="match status" value="1"/>
</dbReference>
<comment type="similarity">
    <text evidence="2 10">Belongs to the ketopantoate reductase family.</text>
</comment>
<accession>A0ABU8WDJ2</accession>
<dbReference type="InterPro" id="IPR013332">
    <property type="entry name" value="KPR_N"/>
</dbReference>
<evidence type="ECO:0000259" key="12">
    <source>
        <dbReference type="Pfam" id="PF08546"/>
    </source>
</evidence>
<comment type="catalytic activity">
    <reaction evidence="9 10">
        <text>(R)-pantoate + NADP(+) = 2-dehydropantoate + NADPH + H(+)</text>
        <dbReference type="Rhea" id="RHEA:16233"/>
        <dbReference type="ChEBI" id="CHEBI:11561"/>
        <dbReference type="ChEBI" id="CHEBI:15378"/>
        <dbReference type="ChEBI" id="CHEBI:15980"/>
        <dbReference type="ChEBI" id="CHEBI:57783"/>
        <dbReference type="ChEBI" id="CHEBI:58349"/>
        <dbReference type="EC" id="1.1.1.169"/>
    </reaction>
</comment>
<dbReference type="InterPro" id="IPR013328">
    <property type="entry name" value="6PGD_dom2"/>
</dbReference>
<evidence type="ECO:0000256" key="5">
    <source>
        <dbReference type="ARBA" id="ARBA00022655"/>
    </source>
</evidence>
<dbReference type="NCBIfam" id="TIGR00745">
    <property type="entry name" value="apbA_panE"/>
    <property type="match status" value="1"/>
</dbReference>
<dbReference type="InterPro" id="IPR008927">
    <property type="entry name" value="6-PGluconate_DH-like_C_sf"/>
</dbReference>
<organism evidence="13 14">
    <name type="scientific">Variovorax rhizosphaerae</name>
    <dbReference type="NCBI Taxonomy" id="1836200"/>
    <lineage>
        <taxon>Bacteria</taxon>
        <taxon>Pseudomonadati</taxon>
        <taxon>Pseudomonadota</taxon>
        <taxon>Betaproteobacteria</taxon>
        <taxon>Burkholderiales</taxon>
        <taxon>Comamonadaceae</taxon>
        <taxon>Variovorax</taxon>
    </lineage>
</organism>
<evidence type="ECO:0000256" key="10">
    <source>
        <dbReference type="RuleBase" id="RU362068"/>
    </source>
</evidence>
<evidence type="ECO:0000259" key="11">
    <source>
        <dbReference type="Pfam" id="PF02558"/>
    </source>
</evidence>
<sequence length="323" mass="35128">MSVLKFLVVGAGAVGGYFGARLLHAGQDVTFLARPDRAAQLASRGLSIRSPAGNLHLASAPVITSRQLRRTYDVVIVACKAYDLESAMADFAPAVGPETVILPLLNGMRHLDLLVERFGRRSVLGGACVIAASVDETGAIEHSGDEHTLLFGELEGEYTSRIERIAQAFHEARFDAQPSDYIVQDMWEKWIHIATLASLTALLRANVGDIVSAGAQHIALDLLDECCRIAAFNAHAPRAKAIARTRAALCMPGSVLTGSMYHDIERGEPTESEHILGDLLRRGRWSTADTRLLPVAHAQFRTHEARRAREEQAEAQQARRLAA</sequence>
<dbReference type="RefSeq" id="WP_340340722.1">
    <property type="nucleotide sequence ID" value="NZ_JBBKZT010000001.1"/>
</dbReference>
<evidence type="ECO:0000256" key="8">
    <source>
        <dbReference type="ARBA" id="ARBA00032024"/>
    </source>
</evidence>
<evidence type="ECO:0000313" key="14">
    <source>
        <dbReference type="Proteomes" id="UP001385892"/>
    </source>
</evidence>
<reference evidence="13 14" key="1">
    <citation type="submission" date="2024-03" db="EMBL/GenBank/DDBJ databases">
        <title>Novel species of the genus Variovorax.</title>
        <authorList>
            <person name="Liu Q."/>
            <person name="Xin Y.-H."/>
        </authorList>
    </citation>
    <scope>NUCLEOTIDE SEQUENCE [LARGE SCALE GENOMIC DNA]</scope>
    <source>
        <strain evidence="13 14">KACC 18900</strain>
    </source>
</reference>
<dbReference type="Pfam" id="PF08546">
    <property type="entry name" value="ApbA_C"/>
    <property type="match status" value="1"/>
</dbReference>
<dbReference type="SUPFAM" id="SSF51735">
    <property type="entry name" value="NAD(P)-binding Rossmann-fold domains"/>
    <property type="match status" value="1"/>
</dbReference>
<evidence type="ECO:0000256" key="4">
    <source>
        <dbReference type="ARBA" id="ARBA00019465"/>
    </source>
</evidence>
<dbReference type="PANTHER" id="PTHR21708:SF26">
    <property type="entry name" value="2-DEHYDROPANTOATE 2-REDUCTASE"/>
    <property type="match status" value="1"/>
</dbReference>
<feature type="domain" description="Ketopantoate reductase N-terminal" evidence="11">
    <location>
        <begin position="7"/>
        <end position="155"/>
    </location>
</feature>
<keyword evidence="6 10" id="KW-0521">NADP</keyword>
<proteinExistence type="inferred from homology"/>
<comment type="function">
    <text evidence="10">Catalyzes the NADPH-dependent reduction of ketopantoate into pantoic acid.</text>
</comment>
<dbReference type="Gene3D" id="1.10.1040.10">
    <property type="entry name" value="N-(1-d-carboxylethyl)-l-norvaline Dehydrogenase, domain 2"/>
    <property type="match status" value="1"/>
</dbReference>
<evidence type="ECO:0000256" key="3">
    <source>
        <dbReference type="ARBA" id="ARBA00013014"/>
    </source>
</evidence>
<dbReference type="InterPro" id="IPR013752">
    <property type="entry name" value="KPA_reductase"/>
</dbReference>
<evidence type="ECO:0000256" key="1">
    <source>
        <dbReference type="ARBA" id="ARBA00004994"/>
    </source>
</evidence>